<proteinExistence type="predicted"/>
<evidence type="ECO:0000259" key="1">
    <source>
        <dbReference type="SMART" id="SM00829"/>
    </source>
</evidence>
<dbReference type="Pfam" id="PF00107">
    <property type="entry name" value="ADH_zinc_N"/>
    <property type="match status" value="1"/>
</dbReference>
<dbReference type="GO" id="GO:0016491">
    <property type="term" value="F:oxidoreductase activity"/>
    <property type="evidence" value="ECO:0007669"/>
    <property type="project" value="InterPro"/>
</dbReference>
<accession>A0A1H6BJ07</accession>
<dbReference type="InterPro" id="IPR020843">
    <property type="entry name" value="ER"/>
</dbReference>
<dbReference type="PANTHER" id="PTHR43677">
    <property type="entry name" value="SHORT-CHAIN DEHYDROGENASE/REDUCTASE"/>
    <property type="match status" value="1"/>
</dbReference>
<dbReference type="InterPro" id="IPR013149">
    <property type="entry name" value="ADH-like_C"/>
</dbReference>
<protein>
    <submittedName>
        <fullName evidence="2">NADPH:quinone reductase</fullName>
    </submittedName>
</protein>
<reference evidence="2 3" key="1">
    <citation type="submission" date="2016-10" db="EMBL/GenBank/DDBJ databases">
        <authorList>
            <person name="de Groot N.N."/>
        </authorList>
    </citation>
    <scope>NUCLEOTIDE SEQUENCE [LARGE SCALE GENOMIC DNA]</scope>
    <source>
        <strain evidence="2 3">DSM 22489</strain>
    </source>
</reference>
<evidence type="ECO:0000313" key="2">
    <source>
        <dbReference type="EMBL" id="SEG60592.1"/>
    </source>
</evidence>
<dbReference type="InterPro" id="IPR036291">
    <property type="entry name" value="NAD(P)-bd_dom_sf"/>
</dbReference>
<organism evidence="2 3">
    <name type="scientific">Bryocella elongata</name>
    <dbReference type="NCBI Taxonomy" id="863522"/>
    <lineage>
        <taxon>Bacteria</taxon>
        <taxon>Pseudomonadati</taxon>
        <taxon>Acidobacteriota</taxon>
        <taxon>Terriglobia</taxon>
        <taxon>Terriglobales</taxon>
        <taxon>Acidobacteriaceae</taxon>
        <taxon>Bryocella</taxon>
    </lineage>
</organism>
<feature type="domain" description="Enoyl reductase (ER)" evidence="1">
    <location>
        <begin position="10"/>
        <end position="317"/>
    </location>
</feature>
<dbReference type="PANTHER" id="PTHR43677:SF11">
    <property type="entry name" value="ZINC-CONTAINING ALCOHOL DEHYDROGENASE"/>
    <property type="match status" value="1"/>
</dbReference>
<dbReference type="OrthoDB" id="9787435at2"/>
<keyword evidence="3" id="KW-1185">Reference proteome</keyword>
<dbReference type="SUPFAM" id="SSF50129">
    <property type="entry name" value="GroES-like"/>
    <property type="match status" value="1"/>
</dbReference>
<dbReference type="InterPro" id="IPR011032">
    <property type="entry name" value="GroES-like_sf"/>
</dbReference>
<dbReference type="EMBL" id="FNVA01000007">
    <property type="protein sequence ID" value="SEG60592.1"/>
    <property type="molecule type" value="Genomic_DNA"/>
</dbReference>
<name>A0A1H6BJ07_9BACT</name>
<dbReference type="InterPro" id="IPR051397">
    <property type="entry name" value="Zn-ADH-like_protein"/>
</dbReference>
<dbReference type="SUPFAM" id="SSF51735">
    <property type="entry name" value="NAD(P)-binding Rossmann-fold domains"/>
    <property type="match status" value="1"/>
</dbReference>
<evidence type="ECO:0000313" key="3">
    <source>
        <dbReference type="Proteomes" id="UP000236728"/>
    </source>
</evidence>
<dbReference type="Proteomes" id="UP000236728">
    <property type="component" value="Unassembled WGS sequence"/>
</dbReference>
<gene>
    <name evidence="2" type="ORF">SAMN05421819_3739</name>
</gene>
<dbReference type="AlphaFoldDB" id="A0A1H6BJ07"/>
<dbReference type="SMART" id="SM00829">
    <property type="entry name" value="PKS_ER"/>
    <property type="match status" value="1"/>
</dbReference>
<dbReference type="Gene3D" id="3.40.50.720">
    <property type="entry name" value="NAD(P)-binding Rossmann-like Domain"/>
    <property type="match status" value="1"/>
</dbReference>
<dbReference type="RefSeq" id="WP_103934601.1">
    <property type="nucleotide sequence ID" value="NZ_FNVA01000007.1"/>
</dbReference>
<dbReference type="Gene3D" id="3.90.180.10">
    <property type="entry name" value="Medium-chain alcohol dehydrogenases, catalytic domain"/>
    <property type="match status" value="1"/>
</dbReference>
<sequence length="319" mass="33232">MNAAVVTSYSQPPQYTTFDNPIPAEGEVLVQVRAAGLHQIVRSIAAGKHYMSTGKFPFIPGVDGVGIFPDGSRNYFGGARFPYGTMCEQTVITPAVVIPLPESIDDAMAAAIANPAMSSWFALDRAGFVAGQSVLILGATGTSGQLAVQIAKHRGAGKVIATGRNPEALAKLKSLGADEVVSLDQPTEALVASLRDAMLANGVDVVLDYLWGSPAEAALNALGAKGVVKPGGRVRFVQIGNLAGETIALPAHTLRSTNIELLGSGFGSGSMNGIAEAIGGFFQLAATQKFEFSYKAVPLAEVTERWGEKDGTTRLVFVP</sequence>